<proteinExistence type="predicted"/>
<reference evidence="3" key="1">
    <citation type="submission" date="2016-11" db="UniProtKB">
        <authorList>
            <consortium name="WormBaseParasite"/>
        </authorList>
    </citation>
    <scope>IDENTIFICATION</scope>
    <source>
        <strain evidence="3">pt0022</strain>
    </source>
</reference>
<evidence type="ECO:0000313" key="2">
    <source>
        <dbReference type="Proteomes" id="UP000270924"/>
    </source>
</evidence>
<evidence type="ECO:0000313" key="3">
    <source>
        <dbReference type="WBParaSite" id="maker-PairedContig_3960-snap-gene-1.15-mRNA-1"/>
    </source>
</evidence>
<reference evidence="1 2" key="2">
    <citation type="submission" date="2018-11" db="EMBL/GenBank/DDBJ databases">
        <authorList>
            <consortium name="Pathogen Informatics"/>
        </authorList>
    </citation>
    <scope>NUCLEOTIDE SEQUENCE [LARGE SCALE GENOMIC DNA]</scope>
</reference>
<organism evidence="3">
    <name type="scientific">Wuchereria bancrofti</name>
    <dbReference type="NCBI Taxonomy" id="6293"/>
    <lineage>
        <taxon>Eukaryota</taxon>
        <taxon>Metazoa</taxon>
        <taxon>Ecdysozoa</taxon>
        <taxon>Nematoda</taxon>
        <taxon>Chromadorea</taxon>
        <taxon>Rhabditida</taxon>
        <taxon>Spirurina</taxon>
        <taxon>Spiruromorpha</taxon>
        <taxon>Filarioidea</taxon>
        <taxon>Onchocercidae</taxon>
        <taxon>Wuchereria</taxon>
    </lineage>
</organism>
<dbReference type="OMA" id="QFQNAKD"/>
<gene>
    <name evidence="1" type="ORF">WBA_LOCUS807</name>
</gene>
<accession>A0A183XGH8</accession>
<dbReference type="FunCoup" id="A0A183XGH8">
    <property type="interactions" value="38"/>
</dbReference>
<dbReference type="OrthoDB" id="5813557at2759"/>
<sequence>MKFFLFKKKIMLKYGILLVLVTVGAYCDLLSEAGDFFSKHFTDFKSLFAKDEKQLQQGVVQVKNLLAAVQDKMPLLKSLANEAQKGTLDKVGGLISEINDFQKNVFDSKMEFNQKENIWENLVKKIFVNEGLNKILPLLQKLQNSASATFATYLLTCIIPLLTNALRE</sequence>
<dbReference type="PIRSF" id="PIRSF027779">
    <property type="entry name" value="UCP207779"/>
    <property type="match status" value="1"/>
</dbReference>
<dbReference type="InterPro" id="IPR016859">
    <property type="entry name" value="UCP207779"/>
</dbReference>
<evidence type="ECO:0000313" key="1">
    <source>
        <dbReference type="EMBL" id="VDM07421.1"/>
    </source>
</evidence>
<protein>
    <submittedName>
        <fullName evidence="1 3">Uncharacterized protein</fullName>
    </submittedName>
</protein>
<keyword evidence="2" id="KW-1185">Reference proteome</keyword>
<dbReference type="EMBL" id="UYWW01000135">
    <property type="protein sequence ID" value="VDM07421.1"/>
    <property type="molecule type" value="Genomic_DNA"/>
</dbReference>
<dbReference type="Proteomes" id="UP000270924">
    <property type="component" value="Unassembled WGS sequence"/>
</dbReference>
<dbReference type="AlphaFoldDB" id="A0A183XGH8"/>
<dbReference type="WBParaSite" id="maker-PairedContig_3960-snap-gene-1.15-mRNA-1">
    <property type="protein sequence ID" value="maker-PairedContig_3960-snap-gene-1.15-mRNA-1"/>
    <property type="gene ID" value="maker-PairedContig_3960-snap-gene-1.15"/>
</dbReference>
<name>A0A183XGH8_WUCBA</name>